<gene>
    <name evidence="1" type="ORF">EVAR_5043_1</name>
</gene>
<dbReference type="Proteomes" id="UP000299102">
    <property type="component" value="Unassembled WGS sequence"/>
</dbReference>
<dbReference type="EMBL" id="BGZK01000019">
    <property type="protein sequence ID" value="GBP05700.1"/>
    <property type="molecule type" value="Genomic_DNA"/>
</dbReference>
<reference evidence="1 2" key="1">
    <citation type="journal article" date="2019" name="Commun. Biol.">
        <title>The bagworm genome reveals a unique fibroin gene that provides high tensile strength.</title>
        <authorList>
            <person name="Kono N."/>
            <person name="Nakamura H."/>
            <person name="Ohtoshi R."/>
            <person name="Tomita M."/>
            <person name="Numata K."/>
            <person name="Arakawa K."/>
        </authorList>
    </citation>
    <scope>NUCLEOTIDE SEQUENCE [LARGE SCALE GENOMIC DNA]</scope>
</reference>
<protein>
    <submittedName>
        <fullName evidence="1">Uncharacterized protein</fullName>
    </submittedName>
</protein>
<keyword evidence="2" id="KW-1185">Reference proteome</keyword>
<sequence length="153" mass="17021">MLVVRIPLEDSEAKKERYAFSSISIYVFVIESNFYRLNVEVRKFYQYLRHDPTANLSPGPYPHPARDRNSGLGCEWRKGTTKALKYVALAAIDYEIEYALAPSFSSPRCSSVDLDLEASTLFGYESGPTTINAGVTCALGTCSRNVFSGARSE</sequence>
<accession>A0A4C1SWR3</accession>
<dbReference type="AlphaFoldDB" id="A0A4C1SWR3"/>
<evidence type="ECO:0000313" key="1">
    <source>
        <dbReference type="EMBL" id="GBP05700.1"/>
    </source>
</evidence>
<comment type="caution">
    <text evidence="1">The sequence shown here is derived from an EMBL/GenBank/DDBJ whole genome shotgun (WGS) entry which is preliminary data.</text>
</comment>
<organism evidence="1 2">
    <name type="scientific">Eumeta variegata</name>
    <name type="common">Bagworm moth</name>
    <name type="synonym">Eumeta japonica</name>
    <dbReference type="NCBI Taxonomy" id="151549"/>
    <lineage>
        <taxon>Eukaryota</taxon>
        <taxon>Metazoa</taxon>
        <taxon>Ecdysozoa</taxon>
        <taxon>Arthropoda</taxon>
        <taxon>Hexapoda</taxon>
        <taxon>Insecta</taxon>
        <taxon>Pterygota</taxon>
        <taxon>Neoptera</taxon>
        <taxon>Endopterygota</taxon>
        <taxon>Lepidoptera</taxon>
        <taxon>Glossata</taxon>
        <taxon>Ditrysia</taxon>
        <taxon>Tineoidea</taxon>
        <taxon>Psychidae</taxon>
        <taxon>Oiketicinae</taxon>
        <taxon>Eumeta</taxon>
    </lineage>
</organism>
<name>A0A4C1SWR3_EUMVA</name>
<proteinExistence type="predicted"/>
<evidence type="ECO:0000313" key="2">
    <source>
        <dbReference type="Proteomes" id="UP000299102"/>
    </source>
</evidence>